<comment type="caution">
    <text evidence="1">The sequence shown here is derived from an EMBL/GenBank/DDBJ whole genome shotgun (WGS) entry which is preliminary data.</text>
</comment>
<proteinExistence type="predicted"/>
<keyword evidence="2" id="KW-1185">Reference proteome</keyword>
<reference evidence="1" key="1">
    <citation type="journal article" date="2023" name="GigaByte">
        <title>Genome assembly of the bearded iris, Iris pallida Lam.</title>
        <authorList>
            <person name="Bruccoleri R.E."/>
            <person name="Oakeley E.J."/>
            <person name="Faust A.M.E."/>
            <person name="Altorfer M."/>
            <person name="Dessus-Babus S."/>
            <person name="Burckhardt D."/>
            <person name="Oertli M."/>
            <person name="Naumann U."/>
            <person name="Petersen F."/>
            <person name="Wong J."/>
        </authorList>
    </citation>
    <scope>NUCLEOTIDE SEQUENCE</scope>
    <source>
        <strain evidence="1">GSM-AAB239-AS_SAM_17_03QT</strain>
    </source>
</reference>
<gene>
    <name evidence="1" type="ORF">M6B38_356730</name>
</gene>
<evidence type="ECO:0000313" key="1">
    <source>
        <dbReference type="EMBL" id="KAJ6829702.1"/>
    </source>
</evidence>
<accession>A0AAX6GMG2</accession>
<dbReference type="AlphaFoldDB" id="A0AAX6GMG2"/>
<organism evidence="1 2">
    <name type="scientific">Iris pallida</name>
    <name type="common">Sweet iris</name>
    <dbReference type="NCBI Taxonomy" id="29817"/>
    <lineage>
        <taxon>Eukaryota</taxon>
        <taxon>Viridiplantae</taxon>
        <taxon>Streptophyta</taxon>
        <taxon>Embryophyta</taxon>
        <taxon>Tracheophyta</taxon>
        <taxon>Spermatophyta</taxon>
        <taxon>Magnoliopsida</taxon>
        <taxon>Liliopsida</taxon>
        <taxon>Asparagales</taxon>
        <taxon>Iridaceae</taxon>
        <taxon>Iridoideae</taxon>
        <taxon>Irideae</taxon>
        <taxon>Iris</taxon>
    </lineage>
</organism>
<name>A0AAX6GMG2_IRIPA</name>
<protein>
    <recommendedName>
        <fullName evidence="3">Secreted protein</fullName>
    </recommendedName>
</protein>
<dbReference type="Proteomes" id="UP001140949">
    <property type="component" value="Unassembled WGS sequence"/>
</dbReference>
<reference evidence="1" key="2">
    <citation type="submission" date="2023-04" db="EMBL/GenBank/DDBJ databases">
        <authorList>
            <person name="Bruccoleri R.E."/>
            <person name="Oakeley E.J."/>
            <person name="Faust A.-M."/>
            <person name="Dessus-Babus S."/>
            <person name="Altorfer M."/>
            <person name="Burckhardt D."/>
            <person name="Oertli M."/>
            <person name="Naumann U."/>
            <person name="Petersen F."/>
            <person name="Wong J."/>
        </authorList>
    </citation>
    <scope>NUCLEOTIDE SEQUENCE</scope>
    <source>
        <strain evidence="1">GSM-AAB239-AS_SAM_17_03QT</strain>
        <tissue evidence="1">Leaf</tissue>
    </source>
</reference>
<dbReference type="EMBL" id="JANAVB010018199">
    <property type="protein sequence ID" value="KAJ6829702.1"/>
    <property type="molecule type" value="Genomic_DNA"/>
</dbReference>
<evidence type="ECO:0008006" key="3">
    <source>
        <dbReference type="Google" id="ProtNLM"/>
    </source>
</evidence>
<sequence length="88" mass="9700">MIIYIHAVLLPCFQGEASTPTRLLLCLSVLHSCAMFSYRTRDTHDCLVPCSLHCESLFIAGIGGNISFCVTTPKIGIVDSLIVHRTYD</sequence>
<evidence type="ECO:0000313" key="2">
    <source>
        <dbReference type="Proteomes" id="UP001140949"/>
    </source>
</evidence>